<comment type="caution">
    <text evidence="1">The sequence shown here is derived from an EMBL/GenBank/DDBJ whole genome shotgun (WGS) entry which is preliminary data.</text>
</comment>
<dbReference type="AlphaFoldDB" id="A0A0F9IJL4"/>
<name>A0A0F9IJL4_9ZZZZ</name>
<proteinExistence type="predicted"/>
<accession>A0A0F9IJL4</accession>
<sequence length="209" mass="24418">MSFQRYNPLEYEGILFQPNWSMKRVKMATKANCGYWLDDVYDYKDISVQCERRQKGGQQYQVKLGVLKAVQSPSSFQELDEDLWSEFTEIIETAREFIFDTCKEYGVIETEAHFLTIKCVYNMLTKFRTKFFNAMGGKENPSDYHKTALKAAVNILVDRFARMTVTKDYMFSKEAADGKLSYFLKQASWDIARELADDTTIIFHTKITL</sequence>
<dbReference type="EMBL" id="LAZR01012255">
    <property type="protein sequence ID" value="KKM27796.1"/>
    <property type="molecule type" value="Genomic_DNA"/>
</dbReference>
<protein>
    <submittedName>
        <fullName evidence="1">Uncharacterized protein</fullName>
    </submittedName>
</protein>
<reference evidence="1" key="1">
    <citation type="journal article" date="2015" name="Nature">
        <title>Complex archaea that bridge the gap between prokaryotes and eukaryotes.</title>
        <authorList>
            <person name="Spang A."/>
            <person name="Saw J.H."/>
            <person name="Jorgensen S.L."/>
            <person name="Zaremba-Niedzwiedzka K."/>
            <person name="Martijn J."/>
            <person name="Lind A.E."/>
            <person name="van Eijk R."/>
            <person name="Schleper C."/>
            <person name="Guy L."/>
            <person name="Ettema T.J."/>
        </authorList>
    </citation>
    <scope>NUCLEOTIDE SEQUENCE</scope>
</reference>
<organism evidence="1">
    <name type="scientific">marine sediment metagenome</name>
    <dbReference type="NCBI Taxonomy" id="412755"/>
    <lineage>
        <taxon>unclassified sequences</taxon>
        <taxon>metagenomes</taxon>
        <taxon>ecological metagenomes</taxon>
    </lineage>
</organism>
<gene>
    <name evidence="1" type="ORF">LCGC14_1571140</name>
</gene>
<evidence type="ECO:0000313" key="1">
    <source>
        <dbReference type="EMBL" id="KKM27796.1"/>
    </source>
</evidence>